<dbReference type="InterPro" id="IPR009057">
    <property type="entry name" value="Homeodomain-like_sf"/>
</dbReference>
<dbReference type="InterPro" id="IPR001647">
    <property type="entry name" value="HTH_TetR"/>
</dbReference>
<dbReference type="GO" id="GO:0003677">
    <property type="term" value="F:DNA binding"/>
    <property type="evidence" value="ECO:0007669"/>
    <property type="project" value="UniProtKB-UniRule"/>
</dbReference>
<dbReference type="PANTHER" id="PTHR47506">
    <property type="entry name" value="TRANSCRIPTIONAL REGULATORY PROTEIN"/>
    <property type="match status" value="1"/>
</dbReference>
<dbReference type="Gene3D" id="1.10.357.10">
    <property type="entry name" value="Tetracycline Repressor, domain 2"/>
    <property type="match status" value="1"/>
</dbReference>
<feature type="domain" description="HTH tetR-type" evidence="5">
    <location>
        <begin position="10"/>
        <end position="70"/>
    </location>
</feature>
<dbReference type="Proteomes" id="UP000199004">
    <property type="component" value="Unassembled WGS sequence"/>
</dbReference>
<dbReference type="Gene3D" id="1.10.10.60">
    <property type="entry name" value="Homeodomain-like"/>
    <property type="match status" value="1"/>
</dbReference>
<reference evidence="6 7" key="1">
    <citation type="submission" date="2016-10" db="EMBL/GenBank/DDBJ databases">
        <authorList>
            <person name="de Groot N.N."/>
        </authorList>
    </citation>
    <scope>NUCLEOTIDE SEQUENCE [LARGE SCALE GENOMIC DNA]</scope>
    <source>
        <strain evidence="6 7">CGMCC 1.11147</strain>
    </source>
</reference>
<keyword evidence="3" id="KW-0804">Transcription</keyword>
<dbReference type="STRING" id="1005944.SAMN05192576_3415"/>
<dbReference type="PRINTS" id="PR00455">
    <property type="entry name" value="HTHTETR"/>
</dbReference>
<dbReference type="Pfam" id="PF00440">
    <property type="entry name" value="TetR_N"/>
    <property type="match status" value="1"/>
</dbReference>
<dbReference type="EMBL" id="FNIC01000006">
    <property type="protein sequence ID" value="SDO12616.1"/>
    <property type="molecule type" value="Genomic_DNA"/>
</dbReference>
<feature type="DNA-binding region" description="H-T-H motif" evidence="4">
    <location>
        <begin position="33"/>
        <end position="52"/>
    </location>
</feature>
<evidence type="ECO:0000259" key="5">
    <source>
        <dbReference type="PROSITE" id="PS50977"/>
    </source>
</evidence>
<keyword evidence="1" id="KW-0805">Transcription regulation</keyword>
<organism evidence="6 7">
    <name type="scientific">Nocardioides szechwanensis</name>
    <dbReference type="NCBI Taxonomy" id="1005944"/>
    <lineage>
        <taxon>Bacteria</taxon>
        <taxon>Bacillati</taxon>
        <taxon>Actinomycetota</taxon>
        <taxon>Actinomycetes</taxon>
        <taxon>Propionibacteriales</taxon>
        <taxon>Nocardioidaceae</taxon>
        <taxon>Nocardioides</taxon>
    </lineage>
</organism>
<dbReference type="AlphaFoldDB" id="A0A1H0H026"/>
<evidence type="ECO:0000256" key="3">
    <source>
        <dbReference type="ARBA" id="ARBA00023163"/>
    </source>
</evidence>
<evidence type="ECO:0000313" key="6">
    <source>
        <dbReference type="EMBL" id="SDO12616.1"/>
    </source>
</evidence>
<evidence type="ECO:0000313" key="7">
    <source>
        <dbReference type="Proteomes" id="UP000199004"/>
    </source>
</evidence>
<proteinExistence type="predicted"/>
<dbReference type="SUPFAM" id="SSF46689">
    <property type="entry name" value="Homeodomain-like"/>
    <property type="match status" value="1"/>
</dbReference>
<dbReference type="SUPFAM" id="SSF48498">
    <property type="entry name" value="Tetracyclin repressor-like, C-terminal domain"/>
    <property type="match status" value="1"/>
</dbReference>
<accession>A0A1H0H026</accession>
<protein>
    <submittedName>
        <fullName evidence="6">Transcriptional regulator, TetR family</fullName>
    </submittedName>
</protein>
<dbReference type="InterPro" id="IPR011075">
    <property type="entry name" value="TetR_C"/>
</dbReference>
<sequence>MRFLVVSKGQDTKTAILDEAVGLASRVGFNALTIGQLAESTGMSKSGLFAHFKSKEALQLETLERGRERFTDLVIRPTLAAPRGIARVRALTDNWLVWETGALQGGCVFVAGSIEFDDQPGAMRDALVRNQRDWAEFIETVARTAVSEGDFHSDLDVEQFAFRLQGLLYAFHHMVRLLRDPKAPHHLRAGLDQLVESARA</sequence>
<name>A0A1H0H026_9ACTN</name>
<evidence type="ECO:0000256" key="4">
    <source>
        <dbReference type="PROSITE-ProRule" id="PRU00335"/>
    </source>
</evidence>
<dbReference type="PANTHER" id="PTHR47506:SF6">
    <property type="entry name" value="HTH-TYPE TRANSCRIPTIONAL REPRESSOR NEMR"/>
    <property type="match status" value="1"/>
</dbReference>
<evidence type="ECO:0000256" key="1">
    <source>
        <dbReference type="ARBA" id="ARBA00023015"/>
    </source>
</evidence>
<dbReference type="Pfam" id="PF16925">
    <property type="entry name" value="TetR_C_13"/>
    <property type="match status" value="1"/>
</dbReference>
<keyword evidence="7" id="KW-1185">Reference proteome</keyword>
<dbReference type="PROSITE" id="PS50977">
    <property type="entry name" value="HTH_TETR_2"/>
    <property type="match status" value="1"/>
</dbReference>
<dbReference type="InterPro" id="IPR036271">
    <property type="entry name" value="Tet_transcr_reg_TetR-rel_C_sf"/>
</dbReference>
<gene>
    <name evidence="6" type="ORF">SAMN05192576_3415</name>
</gene>
<keyword evidence="2 4" id="KW-0238">DNA-binding</keyword>
<evidence type="ECO:0000256" key="2">
    <source>
        <dbReference type="ARBA" id="ARBA00023125"/>
    </source>
</evidence>